<organism evidence="1 2">
    <name type="scientific">Phytophthora megakarya</name>
    <dbReference type="NCBI Taxonomy" id="4795"/>
    <lineage>
        <taxon>Eukaryota</taxon>
        <taxon>Sar</taxon>
        <taxon>Stramenopiles</taxon>
        <taxon>Oomycota</taxon>
        <taxon>Peronosporomycetes</taxon>
        <taxon>Peronosporales</taxon>
        <taxon>Peronosporaceae</taxon>
        <taxon>Phytophthora</taxon>
    </lineage>
</organism>
<proteinExistence type="predicted"/>
<comment type="caution">
    <text evidence="1">The sequence shown here is derived from an EMBL/GenBank/DDBJ whole genome shotgun (WGS) entry which is preliminary data.</text>
</comment>
<accession>A0A225VFI2</accession>
<keyword evidence="2" id="KW-1185">Reference proteome</keyword>
<gene>
    <name evidence="1" type="ORF">PHMEG_00023699</name>
</gene>
<protein>
    <submittedName>
        <fullName evidence="1">Uncharacterized protein</fullName>
    </submittedName>
</protein>
<name>A0A225VFI2_9STRA</name>
<evidence type="ECO:0000313" key="2">
    <source>
        <dbReference type="Proteomes" id="UP000198211"/>
    </source>
</evidence>
<dbReference type="AlphaFoldDB" id="A0A225VFI2"/>
<dbReference type="GO" id="GO:0003677">
    <property type="term" value="F:DNA binding"/>
    <property type="evidence" value="ECO:0007669"/>
    <property type="project" value="InterPro"/>
</dbReference>
<dbReference type="SUPFAM" id="SSF56349">
    <property type="entry name" value="DNA breaking-rejoining enzymes"/>
    <property type="match status" value="1"/>
</dbReference>
<dbReference type="Proteomes" id="UP000198211">
    <property type="component" value="Unassembled WGS sequence"/>
</dbReference>
<dbReference type="EMBL" id="NBNE01004986">
    <property type="protein sequence ID" value="OWZ04406.1"/>
    <property type="molecule type" value="Genomic_DNA"/>
</dbReference>
<feature type="non-terminal residue" evidence="1">
    <location>
        <position position="1"/>
    </location>
</feature>
<sequence>PDPDRFFDEDGDLNIKSAFSLQHFEAFVLTKMNQRRALPAEYTDEMKKFFTGLKRIEATRNQTGAGEAKMAGKMALPYTSYAHASKETLLLSDGDFSHLFLTLQWNLTCRSQYVESINSGHLSNEDDSIDVVFHKSKSNQVGTEPKDPRHYCAGRVLGLLPTTRTRAFFSGALQRNRFRKAFGRGLGKQDSKHDYGTHSVRKGVATYACNGSTGGPSIVSVCLRCGWSLGELQDRYFRYEAAGDQFLGRVVAGLPVNSAQFAVLPPHFKDNSSSIVRKGVTSMLSALANDANLQLILKLYLASLVYHYDFLSSKLPIKHSL</sequence>
<reference evidence="2" key="1">
    <citation type="submission" date="2017-03" db="EMBL/GenBank/DDBJ databases">
        <title>Phytopthora megakarya and P. palmivora, two closely related causual agents of cacao black pod achieved similar genome size and gene model numbers by different mechanisms.</title>
        <authorList>
            <person name="Ali S."/>
            <person name="Shao J."/>
            <person name="Larry D.J."/>
            <person name="Kronmiller B."/>
            <person name="Shen D."/>
            <person name="Strem M.D."/>
            <person name="Melnick R.L."/>
            <person name="Guiltinan M.J."/>
            <person name="Tyler B.M."/>
            <person name="Meinhardt L.W."/>
            <person name="Bailey B.A."/>
        </authorList>
    </citation>
    <scope>NUCLEOTIDE SEQUENCE [LARGE SCALE GENOMIC DNA]</scope>
    <source>
        <strain evidence="2">zdho120</strain>
    </source>
</reference>
<dbReference type="OrthoDB" id="125011at2759"/>
<dbReference type="InterPro" id="IPR011010">
    <property type="entry name" value="DNA_brk_join_enz"/>
</dbReference>
<evidence type="ECO:0000313" key="1">
    <source>
        <dbReference type="EMBL" id="OWZ04406.1"/>
    </source>
</evidence>